<evidence type="ECO:0000313" key="2">
    <source>
        <dbReference type="EMBL" id="PTM94162.1"/>
    </source>
</evidence>
<comment type="caution">
    <text evidence="2">The sequence shown here is derived from an EMBL/GenBank/DDBJ whole genome shotgun (WGS) entry which is preliminary data.</text>
</comment>
<feature type="transmembrane region" description="Helical" evidence="1">
    <location>
        <begin position="30"/>
        <end position="53"/>
    </location>
</feature>
<dbReference type="RefSeq" id="WP_108003280.1">
    <property type="nucleotide sequence ID" value="NZ_JBHEEX010000003.1"/>
</dbReference>
<keyword evidence="1" id="KW-0812">Transmembrane</keyword>
<name>A0A2T5B5C3_MYCDI</name>
<proteinExistence type="predicted"/>
<organism evidence="2 3">
    <name type="scientific">Mycoplana dimorpha</name>
    <dbReference type="NCBI Taxonomy" id="28320"/>
    <lineage>
        <taxon>Bacteria</taxon>
        <taxon>Pseudomonadati</taxon>
        <taxon>Pseudomonadota</taxon>
        <taxon>Alphaproteobacteria</taxon>
        <taxon>Hyphomicrobiales</taxon>
        <taxon>Rhizobiaceae</taxon>
        <taxon>Mycoplana</taxon>
    </lineage>
</organism>
<evidence type="ECO:0000256" key="1">
    <source>
        <dbReference type="SAM" id="Phobius"/>
    </source>
</evidence>
<evidence type="ECO:0000313" key="3">
    <source>
        <dbReference type="Proteomes" id="UP000241247"/>
    </source>
</evidence>
<keyword evidence="3" id="KW-1185">Reference proteome</keyword>
<keyword evidence="1" id="KW-1133">Transmembrane helix</keyword>
<dbReference type="EMBL" id="PZZZ01000005">
    <property type="protein sequence ID" value="PTM94162.1"/>
    <property type="molecule type" value="Genomic_DNA"/>
</dbReference>
<keyword evidence="1" id="KW-0472">Membrane</keyword>
<protein>
    <submittedName>
        <fullName evidence="2">Uncharacterized protein</fullName>
    </submittedName>
</protein>
<accession>A0A2T5B5C3</accession>
<dbReference type="OrthoDB" id="9810066at2"/>
<sequence>MTRTKYSVALPEGVEDDRKLQRKVWAVQRLSWLIFALLLFLSLLGVFGSGGYFSRQTVAFPGGSVDVPVTARWPAPEELKVTFSPSADDRTFLVDARFHETFAIDSVDPAAGSVLSRGGRTLYVFPASPAHAVTVAFRLKTQRPGIRSYLLGIGEDVLERTVVLFP</sequence>
<gene>
    <name evidence="2" type="ORF">C7449_10561</name>
</gene>
<dbReference type="Proteomes" id="UP000241247">
    <property type="component" value="Unassembled WGS sequence"/>
</dbReference>
<reference evidence="2 3" key="1">
    <citation type="submission" date="2018-04" db="EMBL/GenBank/DDBJ databases">
        <title>Genomic Encyclopedia of Type Strains, Phase IV (KMG-IV): sequencing the most valuable type-strain genomes for metagenomic binning, comparative biology and taxonomic classification.</title>
        <authorList>
            <person name="Goeker M."/>
        </authorList>
    </citation>
    <scope>NUCLEOTIDE SEQUENCE [LARGE SCALE GENOMIC DNA]</scope>
    <source>
        <strain evidence="2 3">DSM 7138</strain>
    </source>
</reference>
<dbReference type="AlphaFoldDB" id="A0A2T5B5C3"/>